<organism evidence="1 2">
    <name type="scientific">Trifolium medium</name>
    <dbReference type="NCBI Taxonomy" id="97028"/>
    <lineage>
        <taxon>Eukaryota</taxon>
        <taxon>Viridiplantae</taxon>
        <taxon>Streptophyta</taxon>
        <taxon>Embryophyta</taxon>
        <taxon>Tracheophyta</taxon>
        <taxon>Spermatophyta</taxon>
        <taxon>Magnoliopsida</taxon>
        <taxon>eudicotyledons</taxon>
        <taxon>Gunneridae</taxon>
        <taxon>Pentapetalae</taxon>
        <taxon>rosids</taxon>
        <taxon>fabids</taxon>
        <taxon>Fabales</taxon>
        <taxon>Fabaceae</taxon>
        <taxon>Papilionoideae</taxon>
        <taxon>50 kb inversion clade</taxon>
        <taxon>NPAAA clade</taxon>
        <taxon>Hologalegina</taxon>
        <taxon>IRL clade</taxon>
        <taxon>Trifolieae</taxon>
        <taxon>Trifolium</taxon>
    </lineage>
</organism>
<accession>A0A392SWW1</accession>
<dbReference type="EMBL" id="LXQA010448924">
    <property type="protein sequence ID" value="MCI52545.1"/>
    <property type="molecule type" value="Genomic_DNA"/>
</dbReference>
<evidence type="ECO:0000313" key="1">
    <source>
        <dbReference type="EMBL" id="MCI52545.1"/>
    </source>
</evidence>
<keyword evidence="2" id="KW-1185">Reference proteome</keyword>
<evidence type="ECO:0000313" key="2">
    <source>
        <dbReference type="Proteomes" id="UP000265520"/>
    </source>
</evidence>
<reference evidence="1 2" key="1">
    <citation type="journal article" date="2018" name="Front. Plant Sci.">
        <title>Red Clover (Trifolium pratense) and Zigzag Clover (T. medium) - A Picture of Genomic Similarities and Differences.</title>
        <authorList>
            <person name="Dluhosova J."/>
            <person name="Istvanek J."/>
            <person name="Nedelnik J."/>
            <person name="Repkova J."/>
        </authorList>
    </citation>
    <scope>NUCLEOTIDE SEQUENCE [LARGE SCALE GENOMIC DNA]</scope>
    <source>
        <strain evidence="2">cv. 10/8</strain>
        <tissue evidence="1">Leaf</tissue>
    </source>
</reference>
<dbReference type="AlphaFoldDB" id="A0A392SWW1"/>
<protein>
    <submittedName>
        <fullName evidence="1">Uncharacterized protein</fullName>
    </submittedName>
</protein>
<comment type="caution">
    <text evidence="1">The sequence shown here is derived from an EMBL/GenBank/DDBJ whole genome shotgun (WGS) entry which is preliminary data.</text>
</comment>
<proteinExistence type="predicted"/>
<dbReference type="Proteomes" id="UP000265520">
    <property type="component" value="Unassembled WGS sequence"/>
</dbReference>
<feature type="non-terminal residue" evidence="1">
    <location>
        <position position="43"/>
    </location>
</feature>
<sequence length="43" mass="4819">MEKVEKSAKFDSAWGVRSQPQHAVLLFAVCFLRNARAGLRTAQ</sequence>
<name>A0A392SWW1_9FABA</name>